<dbReference type="InterPro" id="IPR027417">
    <property type="entry name" value="P-loop_NTPase"/>
</dbReference>
<comment type="caution">
    <text evidence="2">The sequence shown here is derived from an EMBL/GenBank/DDBJ whole genome shotgun (WGS) entry which is preliminary data.</text>
</comment>
<accession>A0A6B1XC00</accession>
<dbReference type="AlphaFoldDB" id="A0A6B1XC00"/>
<evidence type="ECO:0000313" key="2">
    <source>
        <dbReference type="EMBL" id="MZU09437.1"/>
    </source>
</evidence>
<dbReference type="Proteomes" id="UP000638311">
    <property type="component" value="Unassembled WGS sequence"/>
</dbReference>
<organism evidence="2 3">
    <name type="scientific">Bifidobacterium longum</name>
    <dbReference type="NCBI Taxonomy" id="216816"/>
    <lineage>
        <taxon>Bacteria</taxon>
        <taxon>Bacillati</taxon>
        <taxon>Actinomycetota</taxon>
        <taxon>Actinomycetes</taxon>
        <taxon>Bifidobacteriales</taxon>
        <taxon>Bifidobacteriaceae</taxon>
        <taxon>Bifidobacterium</taxon>
    </lineage>
</organism>
<sequence>MILGCLVDGYKSFKKLQYINFIKDEEEAYTAILGKNGVGKSAILESLNFLMNYQVTKYSWNMNKDRKSSKNAYIVGLFSINKKILKNILMINTRIKNQKYYQYLKK</sequence>
<reference evidence="2" key="1">
    <citation type="journal article" date="2019" name="Nat. Med.">
        <title>A library of human gut bacterial isolates paired with longitudinal multiomics data enables mechanistic microbiome research.</title>
        <authorList>
            <person name="Poyet M."/>
            <person name="Groussin M."/>
            <person name="Gibbons S.M."/>
            <person name="Avila-Pacheco J."/>
            <person name="Jiang X."/>
            <person name="Kearney S.M."/>
            <person name="Perrotta A.R."/>
            <person name="Berdy B."/>
            <person name="Zhao S."/>
            <person name="Lieberman T.D."/>
            <person name="Swanson P.K."/>
            <person name="Smith M."/>
            <person name="Roesemann S."/>
            <person name="Alexander J.E."/>
            <person name="Rich S.A."/>
            <person name="Livny J."/>
            <person name="Vlamakis H."/>
            <person name="Clish C."/>
            <person name="Bullock K."/>
            <person name="Deik A."/>
            <person name="Scott J."/>
            <person name="Pierce K.A."/>
            <person name="Xavier R.J."/>
            <person name="Alm E.J."/>
        </authorList>
    </citation>
    <scope>NUCLEOTIDE SEQUENCE</scope>
    <source>
        <strain evidence="2">BIOML-A409</strain>
    </source>
</reference>
<dbReference type="Gene3D" id="3.40.50.300">
    <property type="entry name" value="P-loop containing nucleotide triphosphate hydrolases"/>
    <property type="match status" value="1"/>
</dbReference>
<dbReference type="InterPro" id="IPR041685">
    <property type="entry name" value="AAA_GajA/Old/RecF-like"/>
</dbReference>
<evidence type="ECO:0000313" key="3">
    <source>
        <dbReference type="Proteomes" id="UP000638311"/>
    </source>
</evidence>
<dbReference type="SUPFAM" id="SSF52540">
    <property type="entry name" value="P-loop containing nucleoside triphosphate hydrolases"/>
    <property type="match status" value="1"/>
</dbReference>
<gene>
    <name evidence="2" type="ORF">GUA24_10905</name>
</gene>
<feature type="domain" description="Endonuclease GajA/Old nuclease/RecF-like AAA" evidence="1">
    <location>
        <begin position="7"/>
        <end position="98"/>
    </location>
</feature>
<dbReference type="Pfam" id="PF13175">
    <property type="entry name" value="AAA_15"/>
    <property type="match status" value="1"/>
</dbReference>
<protein>
    <submittedName>
        <fullName evidence="2">AAA family ATPase</fullName>
    </submittedName>
</protein>
<evidence type="ECO:0000259" key="1">
    <source>
        <dbReference type="Pfam" id="PF13175"/>
    </source>
</evidence>
<name>A0A6B1XC00_BIFLN</name>
<proteinExistence type="predicted"/>
<dbReference type="EMBL" id="WXDR01000055">
    <property type="protein sequence ID" value="MZU09437.1"/>
    <property type="molecule type" value="Genomic_DNA"/>
</dbReference>